<organism evidence="8">
    <name type="scientific">bioreactor metagenome</name>
    <dbReference type="NCBI Taxonomy" id="1076179"/>
    <lineage>
        <taxon>unclassified sequences</taxon>
        <taxon>metagenomes</taxon>
        <taxon>ecological metagenomes</taxon>
    </lineage>
</organism>
<dbReference type="PANTHER" id="PTHR30619:SF1">
    <property type="entry name" value="RECOMBINATION PROTEIN 2"/>
    <property type="match status" value="1"/>
</dbReference>
<dbReference type="InterPro" id="IPR004477">
    <property type="entry name" value="ComEC_N"/>
</dbReference>
<name>A0A645HDZ3_9ZZZZ</name>
<keyword evidence="5 6" id="KW-0472">Membrane</keyword>
<feature type="transmembrane region" description="Helical" evidence="6">
    <location>
        <begin position="128"/>
        <end position="148"/>
    </location>
</feature>
<evidence type="ECO:0000256" key="5">
    <source>
        <dbReference type="ARBA" id="ARBA00023136"/>
    </source>
</evidence>
<dbReference type="InterPro" id="IPR052159">
    <property type="entry name" value="Competence_DNA_uptake"/>
</dbReference>
<dbReference type="EMBL" id="VSSQ01091800">
    <property type="protein sequence ID" value="MPN37258.1"/>
    <property type="molecule type" value="Genomic_DNA"/>
</dbReference>
<keyword evidence="3 6" id="KW-0812">Transmembrane</keyword>
<evidence type="ECO:0000259" key="7">
    <source>
        <dbReference type="Pfam" id="PF03772"/>
    </source>
</evidence>
<feature type="domain" description="ComEC/Rec2-related protein" evidence="7">
    <location>
        <begin position="2"/>
        <end position="167"/>
    </location>
</feature>
<comment type="caution">
    <text evidence="8">The sequence shown here is derived from an EMBL/GenBank/DDBJ whole genome shotgun (WGS) entry which is preliminary data.</text>
</comment>
<comment type="subcellular location">
    <subcellularLocation>
        <location evidence="1">Cell membrane</location>
        <topology evidence="1">Multi-pass membrane protein</topology>
    </subcellularLocation>
</comment>
<dbReference type="PANTHER" id="PTHR30619">
    <property type="entry name" value="DNA INTERNALIZATION/COMPETENCE PROTEIN COMEC/REC2"/>
    <property type="match status" value="1"/>
</dbReference>
<sequence>MGRKKDQASSIAFSAVCILVFSPSALYDIGFQLSFGAVAVIDMLGRTLAEHLPLPEQLGKAVSLSICGMLGTLPLTAHHFGEMALLSIFANLLILPIVPVAFLFSMAACLAGSVYIRLGEFLAPSARLFVSSMHAAAQAVSAFPFAVVQVPRPGFITCALLFGAMLPLSRYCILPARKKWAYGAALFAAALLPML</sequence>
<evidence type="ECO:0000256" key="2">
    <source>
        <dbReference type="ARBA" id="ARBA00022475"/>
    </source>
</evidence>
<keyword evidence="2" id="KW-1003">Cell membrane</keyword>
<dbReference type="NCBIfam" id="TIGR00360">
    <property type="entry name" value="ComEC_N-term"/>
    <property type="match status" value="1"/>
</dbReference>
<evidence type="ECO:0000256" key="6">
    <source>
        <dbReference type="SAM" id="Phobius"/>
    </source>
</evidence>
<gene>
    <name evidence="8" type="ORF">SDC9_184774</name>
</gene>
<reference evidence="8" key="1">
    <citation type="submission" date="2019-08" db="EMBL/GenBank/DDBJ databases">
        <authorList>
            <person name="Kucharzyk K."/>
            <person name="Murdoch R.W."/>
            <person name="Higgins S."/>
            <person name="Loffler F."/>
        </authorList>
    </citation>
    <scope>NUCLEOTIDE SEQUENCE</scope>
</reference>
<evidence type="ECO:0000256" key="4">
    <source>
        <dbReference type="ARBA" id="ARBA00022989"/>
    </source>
</evidence>
<feature type="transmembrane region" description="Helical" evidence="6">
    <location>
        <begin position="154"/>
        <end position="173"/>
    </location>
</feature>
<accession>A0A645HDZ3</accession>
<evidence type="ECO:0000313" key="8">
    <source>
        <dbReference type="EMBL" id="MPN37258.1"/>
    </source>
</evidence>
<dbReference type="Pfam" id="PF03772">
    <property type="entry name" value="Competence"/>
    <property type="match status" value="1"/>
</dbReference>
<evidence type="ECO:0000256" key="3">
    <source>
        <dbReference type="ARBA" id="ARBA00022692"/>
    </source>
</evidence>
<evidence type="ECO:0000256" key="1">
    <source>
        <dbReference type="ARBA" id="ARBA00004651"/>
    </source>
</evidence>
<keyword evidence="4 6" id="KW-1133">Transmembrane helix</keyword>
<dbReference type="AlphaFoldDB" id="A0A645HDZ3"/>
<proteinExistence type="predicted"/>
<feature type="transmembrane region" description="Helical" evidence="6">
    <location>
        <begin position="7"/>
        <end position="25"/>
    </location>
</feature>
<dbReference type="GO" id="GO:0005886">
    <property type="term" value="C:plasma membrane"/>
    <property type="evidence" value="ECO:0007669"/>
    <property type="project" value="UniProtKB-SubCell"/>
</dbReference>
<feature type="transmembrane region" description="Helical" evidence="6">
    <location>
        <begin position="93"/>
        <end position="116"/>
    </location>
</feature>
<protein>
    <recommendedName>
        <fullName evidence="7">ComEC/Rec2-related protein domain-containing protein</fullName>
    </recommendedName>
</protein>